<dbReference type="GO" id="GO:0005743">
    <property type="term" value="C:mitochondrial inner membrane"/>
    <property type="evidence" value="ECO:0007669"/>
    <property type="project" value="UniProtKB-SubCell"/>
</dbReference>
<gene>
    <name evidence="18" type="ORF">EVEC_LOCUS10285</name>
</gene>
<evidence type="ECO:0000256" key="5">
    <source>
        <dbReference type="ARBA" id="ARBA00015175"/>
    </source>
</evidence>
<name>A0A0N4VJD9_ENTVE</name>
<keyword evidence="7" id="KW-0679">Respiratory chain</keyword>
<keyword evidence="11" id="KW-0249">Electron transport</keyword>
<evidence type="ECO:0000256" key="14">
    <source>
        <dbReference type="ARBA" id="ARBA00023136"/>
    </source>
</evidence>
<evidence type="ECO:0000313" key="19">
    <source>
        <dbReference type="Proteomes" id="UP000274131"/>
    </source>
</evidence>
<dbReference type="WBParaSite" id="EVEC_0001096001-mRNA-1">
    <property type="protein sequence ID" value="EVEC_0001096001-mRNA-1"/>
    <property type="gene ID" value="EVEC_0001096001"/>
</dbReference>
<keyword evidence="14 17" id="KW-0472">Membrane</keyword>
<proteinExistence type="inferred from homology"/>
<evidence type="ECO:0000256" key="9">
    <source>
        <dbReference type="ARBA" id="ARBA00022792"/>
    </source>
</evidence>
<dbReference type="PANTHER" id="PTHR13178:SF0">
    <property type="entry name" value="NADH DEHYDROGENASE [UBIQUINONE] 1 BETA SUBCOMPLEX SUBUNIT 5, MITOCHONDRIAL"/>
    <property type="match status" value="1"/>
</dbReference>
<reference evidence="18 19" key="2">
    <citation type="submission" date="2018-10" db="EMBL/GenBank/DDBJ databases">
        <authorList>
            <consortium name="Pathogen Informatics"/>
        </authorList>
    </citation>
    <scope>NUCLEOTIDE SEQUENCE [LARGE SCALE GENOMIC DNA]</scope>
</reference>
<dbReference type="PANTHER" id="PTHR13178">
    <property type="entry name" value="NADH-UBIQUINONE OXIDOREDUCTASE SGDH SUBUNIT"/>
    <property type="match status" value="1"/>
</dbReference>
<evidence type="ECO:0000256" key="16">
    <source>
        <dbReference type="ARBA" id="ARBA00032550"/>
    </source>
</evidence>
<evidence type="ECO:0000256" key="12">
    <source>
        <dbReference type="ARBA" id="ARBA00022989"/>
    </source>
</evidence>
<evidence type="ECO:0000256" key="4">
    <source>
        <dbReference type="ARBA" id="ARBA00011533"/>
    </source>
</evidence>
<protein>
    <recommendedName>
        <fullName evidence="5">NADH dehydrogenase [ubiquinone] 1 beta subcomplex subunit 5, mitochondrial</fullName>
    </recommendedName>
    <alternativeName>
        <fullName evidence="16">Complex I-SGDH</fullName>
    </alternativeName>
    <alternativeName>
        <fullName evidence="15">NADH-ubiquinone oxidoreductase SGDH subunit</fullName>
    </alternativeName>
</protein>
<comment type="function">
    <text evidence="1">Accessory subunit of the mitochondrial membrane respiratory chain NADH dehydrogenase (Complex I), that is believed not to be involved in catalysis. Complex I functions in the transfer of electrons from NADH to the respiratory chain. The immediate electron acceptor for the enzyme is believed to be ubiquinone.</text>
</comment>
<evidence type="ECO:0000256" key="2">
    <source>
        <dbReference type="ARBA" id="ARBA00004434"/>
    </source>
</evidence>
<dbReference type="InterPro" id="IPR019173">
    <property type="entry name" value="NADH_UbQ_OxRdtase_B5_su"/>
</dbReference>
<keyword evidence="6" id="KW-0813">Transport</keyword>
<keyword evidence="13" id="KW-0496">Mitochondrion</keyword>
<dbReference type="EMBL" id="UXUI01010703">
    <property type="protein sequence ID" value="VDD95534.1"/>
    <property type="molecule type" value="Genomic_DNA"/>
</dbReference>
<comment type="subcellular location">
    <subcellularLocation>
        <location evidence="2">Mitochondrion inner membrane</location>
        <topology evidence="2">Single-pass membrane protein</topology>
    </subcellularLocation>
</comment>
<feature type="transmembrane region" description="Helical" evidence="17">
    <location>
        <begin position="33"/>
        <end position="54"/>
    </location>
</feature>
<dbReference type="AlphaFoldDB" id="A0A0N4VJD9"/>
<reference evidence="20" key="1">
    <citation type="submission" date="2017-02" db="UniProtKB">
        <authorList>
            <consortium name="WormBaseParasite"/>
        </authorList>
    </citation>
    <scope>IDENTIFICATION</scope>
</reference>
<evidence type="ECO:0000256" key="15">
    <source>
        <dbReference type="ARBA" id="ARBA00032395"/>
    </source>
</evidence>
<dbReference type="Proteomes" id="UP000274131">
    <property type="component" value="Unassembled WGS sequence"/>
</dbReference>
<evidence type="ECO:0000256" key="11">
    <source>
        <dbReference type="ARBA" id="ARBA00022982"/>
    </source>
</evidence>
<keyword evidence="12 17" id="KW-1133">Transmembrane helix</keyword>
<dbReference type="Pfam" id="PF09781">
    <property type="entry name" value="NDUF_B5"/>
    <property type="match status" value="1"/>
</dbReference>
<evidence type="ECO:0000256" key="17">
    <source>
        <dbReference type="SAM" id="Phobius"/>
    </source>
</evidence>
<evidence type="ECO:0000313" key="20">
    <source>
        <dbReference type="WBParaSite" id="EVEC_0001096001-mRNA-1"/>
    </source>
</evidence>
<organism evidence="20">
    <name type="scientific">Enterobius vermicularis</name>
    <name type="common">Human pinworm</name>
    <dbReference type="NCBI Taxonomy" id="51028"/>
    <lineage>
        <taxon>Eukaryota</taxon>
        <taxon>Metazoa</taxon>
        <taxon>Ecdysozoa</taxon>
        <taxon>Nematoda</taxon>
        <taxon>Chromadorea</taxon>
        <taxon>Rhabditida</taxon>
        <taxon>Spirurina</taxon>
        <taxon>Oxyuridomorpha</taxon>
        <taxon>Oxyuroidea</taxon>
        <taxon>Oxyuridae</taxon>
        <taxon>Enterobius</taxon>
    </lineage>
</organism>
<evidence type="ECO:0000256" key="3">
    <source>
        <dbReference type="ARBA" id="ARBA00007152"/>
    </source>
</evidence>
<accession>A0A0N4VJD9</accession>
<evidence type="ECO:0000313" key="18">
    <source>
        <dbReference type="EMBL" id="VDD95534.1"/>
    </source>
</evidence>
<evidence type="ECO:0000256" key="7">
    <source>
        <dbReference type="ARBA" id="ARBA00022660"/>
    </source>
</evidence>
<dbReference type="OrthoDB" id="9995605at2759"/>
<evidence type="ECO:0000256" key="6">
    <source>
        <dbReference type="ARBA" id="ARBA00022448"/>
    </source>
</evidence>
<keyword evidence="19" id="KW-1185">Reference proteome</keyword>
<keyword evidence="8 17" id="KW-0812">Transmembrane</keyword>
<keyword evidence="10" id="KW-0809">Transit peptide</keyword>
<keyword evidence="9" id="KW-0999">Mitochondrion inner membrane</keyword>
<evidence type="ECO:0000256" key="10">
    <source>
        <dbReference type="ARBA" id="ARBA00022946"/>
    </source>
</evidence>
<comment type="similarity">
    <text evidence="3">Belongs to the complex I NDUFB5 subunit family.</text>
</comment>
<sequence length="165" mass="19987">MAVFSLQLRRSGHAPVFRRRQGQLVSTRIRDIAHFYIIGVGLIPMFLILAYNAIKYGPCELKDYPTEGPPPRHWQFERTPIRQWWAKHFGASDIERHERTMAYRIRCEILNRWRRIENRVKHLEHERLDYKGWTYQPVSTTWVDYGRWQAEKYRDQYEGHGHHAL</sequence>
<evidence type="ECO:0000256" key="13">
    <source>
        <dbReference type="ARBA" id="ARBA00023128"/>
    </source>
</evidence>
<evidence type="ECO:0000256" key="8">
    <source>
        <dbReference type="ARBA" id="ARBA00022692"/>
    </source>
</evidence>
<dbReference type="STRING" id="51028.A0A0N4VJD9"/>
<comment type="subunit">
    <text evidence="4">Complex I is composed of 45 different subunits.</text>
</comment>
<evidence type="ECO:0000256" key="1">
    <source>
        <dbReference type="ARBA" id="ARBA00003195"/>
    </source>
</evidence>